<comment type="caution">
    <text evidence="9">The sequence shown here is derived from an EMBL/GenBank/DDBJ whole genome shotgun (WGS) entry which is preliminary data.</text>
</comment>
<dbReference type="InterPro" id="IPR001314">
    <property type="entry name" value="Peptidase_S1A"/>
</dbReference>
<dbReference type="Gene3D" id="2.40.10.10">
    <property type="entry name" value="Trypsin-like serine proteases"/>
    <property type="match status" value="1"/>
</dbReference>
<keyword evidence="5" id="KW-0645">Protease</keyword>
<dbReference type="SMART" id="SM00680">
    <property type="entry name" value="CLIP"/>
    <property type="match status" value="1"/>
</dbReference>
<dbReference type="PROSITE" id="PS00134">
    <property type="entry name" value="TRYPSIN_HIS"/>
    <property type="match status" value="1"/>
</dbReference>
<evidence type="ECO:0000313" key="9">
    <source>
        <dbReference type="EMBL" id="KAL0111200.1"/>
    </source>
</evidence>
<dbReference type="AlphaFoldDB" id="A0AAW2F7J3"/>
<evidence type="ECO:0000256" key="1">
    <source>
        <dbReference type="ARBA" id="ARBA00022729"/>
    </source>
</evidence>
<dbReference type="PANTHER" id="PTHR24260">
    <property type="match status" value="1"/>
</dbReference>
<dbReference type="InterPro" id="IPR043504">
    <property type="entry name" value="Peptidase_S1_PA_chymotrypsin"/>
</dbReference>
<dbReference type="CDD" id="cd00190">
    <property type="entry name" value="Tryp_SPc"/>
    <property type="match status" value="1"/>
</dbReference>
<dbReference type="Pfam" id="PF00089">
    <property type="entry name" value="Trypsin"/>
    <property type="match status" value="1"/>
</dbReference>
<dbReference type="InterPro" id="IPR001254">
    <property type="entry name" value="Trypsin_dom"/>
</dbReference>
<dbReference type="EMBL" id="JADYXP020000013">
    <property type="protein sequence ID" value="KAL0111200.1"/>
    <property type="molecule type" value="Genomic_DNA"/>
</dbReference>
<dbReference type="PRINTS" id="PR00722">
    <property type="entry name" value="CHYMOTRYPSIN"/>
</dbReference>
<dbReference type="InterPro" id="IPR009003">
    <property type="entry name" value="Peptidase_S1_PA"/>
</dbReference>
<feature type="domain" description="Clip" evidence="8">
    <location>
        <begin position="28"/>
        <end position="72"/>
    </location>
</feature>
<dbReference type="PROSITE" id="PS51888">
    <property type="entry name" value="CLIP"/>
    <property type="match status" value="1"/>
</dbReference>
<keyword evidence="2" id="KW-1015">Disulfide bond</keyword>
<evidence type="ECO:0000256" key="4">
    <source>
        <dbReference type="ARBA" id="ARBA00024195"/>
    </source>
</evidence>
<dbReference type="InterPro" id="IPR051333">
    <property type="entry name" value="CLIP_Serine_Protease"/>
</dbReference>
<feature type="domain" description="Peptidase S1" evidence="7">
    <location>
        <begin position="151"/>
        <end position="399"/>
    </location>
</feature>
<keyword evidence="3" id="KW-0325">Glycoprotein</keyword>
<keyword evidence="1 6" id="KW-0732">Signal</keyword>
<gene>
    <name evidence="9" type="ORF">PUN28_012836</name>
</gene>
<dbReference type="SUPFAM" id="SSF50494">
    <property type="entry name" value="Trypsin-like serine proteases"/>
    <property type="match status" value="1"/>
</dbReference>
<evidence type="ECO:0000256" key="6">
    <source>
        <dbReference type="SAM" id="SignalP"/>
    </source>
</evidence>
<dbReference type="SMART" id="SM00020">
    <property type="entry name" value="Tryp_SPc"/>
    <property type="match status" value="1"/>
</dbReference>
<feature type="chain" id="PRO_5043979925" evidence="6">
    <location>
        <begin position="23"/>
        <end position="403"/>
    </location>
</feature>
<evidence type="ECO:0000259" key="8">
    <source>
        <dbReference type="PROSITE" id="PS51888"/>
    </source>
</evidence>
<dbReference type="InterPro" id="IPR018114">
    <property type="entry name" value="TRYPSIN_HIS"/>
</dbReference>
<proteinExistence type="inferred from homology"/>
<sequence>MPASVPISISLLLVTILSSTHGKDIEESCNVDNSAGVCKSLQDCPSVYQELLAGKIPKGNCGFNGFNPIVCCPTTNKRITESTTESTTTTTTTTRNLIRPLALNGSRGSVARAKCAEAAKAVYGFILPPTSYLHKQPVNVSLCGFTTKKLIVGGKAAEAKEFPHMAAIGFDTPDGNIVWPCGGSLISKKIVLTAAHCMWTPDWGKPKWVRLGDLNLKETNDQAMPQTIAIADRIQHPDYKKPSEYHDIAILRLEKEAEYNAFVRPACLPVDLPDINENENVVATGWGLVDWSHEKGSDSLLKVTISVVSHETCNASFFDGISLELPDGIVNEWQICAGEDGKDTCQGDSGGPIAVFNDVHYCMYNIVGITSLGRDCGSISPGVYTRVYNYIPWIERTAWPEYF</sequence>
<dbReference type="GO" id="GO:0006508">
    <property type="term" value="P:proteolysis"/>
    <property type="evidence" value="ECO:0007669"/>
    <property type="project" value="UniProtKB-KW"/>
</dbReference>
<keyword evidence="5" id="KW-0378">Hydrolase</keyword>
<dbReference type="GO" id="GO:0004252">
    <property type="term" value="F:serine-type endopeptidase activity"/>
    <property type="evidence" value="ECO:0007669"/>
    <property type="project" value="InterPro"/>
</dbReference>
<dbReference type="Proteomes" id="UP001430953">
    <property type="component" value="Unassembled WGS sequence"/>
</dbReference>
<name>A0AAW2F7J3_9HYME</name>
<comment type="similarity">
    <text evidence="4">Belongs to the peptidase S1 family. CLIP subfamily.</text>
</comment>
<dbReference type="PROSITE" id="PS00135">
    <property type="entry name" value="TRYPSIN_SER"/>
    <property type="match status" value="1"/>
</dbReference>
<keyword evidence="10" id="KW-1185">Reference proteome</keyword>
<evidence type="ECO:0000256" key="2">
    <source>
        <dbReference type="ARBA" id="ARBA00023157"/>
    </source>
</evidence>
<evidence type="ECO:0000313" key="10">
    <source>
        <dbReference type="Proteomes" id="UP001430953"/>
    </source>
</evidence>
<evidence type="ECO:0000256" key="3">
    <source>
        <dbReference type="ARBA" id="ARBA00023180"/>
    </source>
</evidence>
<dbReference type="InterPro" id="IPR033116">
    <property type="entry name" value="TRYPSIN_SER"/>
</dbReference>
<dbReference type="FunFam" id="2.40.10.10:FF:000028">
    <property type="entry name" value="Serine protease easter"/>
    <property type="match status" value="1"/>
</dbReference>
<organism evidence="9 10">
    <name type="scientific">Cardiocondyla obscurior</name>
    <dbReference type="NCBI Taxonomy" id="286306"/>
    <lineage>
        <taxon>Eukaryota</taxon>
        <taxon>Metazoa</taxon>
        <taxon>Ecdysozoa</taxon>
        <taxon>Arthropoda</taxon>
        <taxon>Hexapoda</taxon>
        <taxon>Insecta</taxon>
        <taxon>Pterygota</taxon>
        <taxon>Neoptera</taxon>
        <taxon>Endopterygota</taxon>
        <taxon>Hymenoptera</taxon>
        <taxon>Apocrita</taxon>
        <taxon>Aculeata</taxon>
        <taxon>Formicoidea</taxon>
        <taxon>Formicidae</taxon>
        <taxon>Myrmicinae</taxon>
        <taxon>Cardiocondyla</taxon>
    </lineage>
</organism>
<evidence type="ECO:0000259" key="7">
    <source>
        <dbReference type="PROSITE" id="PS50240"/>
    </source>
</evidence>
<dbReference type="PROSITE" id="PS50240">
    <property type="entry name" value="TRYPSIN_DOM"/>
    <property type="match status" value="1"/>
</dbReference>
<feature type="signal peptide" evidence="6">
    <location>
        <begin position="1"/>
        <end position="22"/>
    </location>
</feature>
<dbReference type="PANTHER" id="PTHR24260:SF147">
    <property type="entry name" value="EG:BACR7A4.3 PROTEIN-RELATED"/>
    <property type="match status" value="1"/>
</dbReference>
<reference evidence="9 10" key="1">
    <citation type="submission" date="2023-03" db="EMBL/GenBank/DDBJ databases">
        <title>High recombination rates correlate with genetic variation in Cardiocondyla obscurior ants.</title>
        <authorList>
            <person name="Errbii M."/>
        </authorList>
    </citation>
    <scope>NUCLEOTIDE SEQUENCE [LARGE SCALE GENOMIC DNA]</scope>
    <source>
        <strain evidence="9">Alpha-2009</strain>
        <tissue evidence="9">Whole body</tissue>
    </source>
</reference>
<keyword evidence="5" id="KW-0720">Serine protease</keyword>
<evidence type="ECO:0000256" key="5">
    <source>
        <dbReference type="RuleBase" id="RU363034"/>
    </source>
</evidence>
<accession>A0AAW2F7J3</accession>
<dbReference type="InterPro" id="IPR022700">
    <property type="entry name" value="CLIP"/>
</dbReference>
<protein>
    <submittedName>
        <fullName evidence="9">Uncharacterized protein</fullName>
    </submittedName>
</protein>